<evidence type="ECO:0000313" key="1">
    <source>
        <dbReference type="EMBL" id="ATQ45048.1"/>
    </source>
</evidence>
<protein>
    <submittedName>
        <fullName evidence="1">Uncharacterized protein</fullName>
    </submittedName>
</protein>
<organism evidence="1 2">
    <name type="scientific">Caulobacter mirabilis</name>
    <dbReference type="NCBI Taxonomy" id="69666"/>
    <lineage>
        <taxon>Bacteria</taxon>
        <taxon>Pseudomonadati</taxon>
        <taxon>Pseudomonadota</taxon>
        <taxon>Alphaproteobacteria</taxon>
        <taxon>Caulobacterales</taxon>
        <taxon>Caulobacteraceae</taxon>
        <taxon>Caulobacter</taxon>
    </lineage>
</organism>
<dbReference type="OrthoDB" id="117664at2"/>
<dbReference type="Proteomes" id="UP000228945">
    <property type="component" value="Chromosome"/>
</dbReference>
<reference evidence="1 2" key="1">
    <citation type="submission" date="2017-10" db="EMBL/GenBank/DDBJ databases">
        <title>Genome sequence of Caulobacter mirabilis FWC38.</title>
        <authorList>
            <person name="Fiebig A."/>
            <person name="Crosson S."/>
        </authorList>
    </citation>
    <scope>NUCLEOTIDE SEQUENCE [LARGE SCALE GENOMIC DNA]</scope>
    <source>
        <strain evidence="1 2">FWC 38</strain>
    </source>
</reference>
<dbReference type="AlphaFoldDB" id="A0A2D2B499"/>
<dbReference type="KEGG" id="cmb:CSW64_15205"/>
<gene>
    <name evidence="1" type="ORF">CSW64_15205</name>
</gene>
<name>A0A2D2B499_9CAUL</name>
<accession>A0A2D2B499</accession>
<evidence type="ECO:0000313" key="2">
    <source>
        <dbReference type="Proteomes" id="UP000228945"/>
    </source>
</evidence>
<sequence>MRFEDDLSSKSAAEGDRFSLSLDDSVPLAGGLSLKPGYRGAGEVTHAEKRKMMGQAGELSVRIDYLRVGETRIRLRGQKGGEGDSRVGTTVALTVLFGPLGLLKKGKDIEIKKGQVITVYVDADAEIPVPIAAPPAS</sequence>
<proteinExistence type="predicted"/>
<dbReference type="EMBL" id="CP024201">
    <property type="protein sequence ID" value="ATQ45048.1"/>
    <property type="molecule type" value="Genomic_DNA"/>
</dbReference>
<keyword evidence="2" id="KW-1185">Reference proteome</keyword>